<dbReference type="Pfam" id="PF07732">
    <property type="entry name" value="Cu-oxidase_3"/>
    <property type="match status" value="1"/>
</dbReference>
<evidence type="ECO:0000256" key="3">
    <source>
        <dbReference type="ARBA" id="ARBA00023002"/>
    </source>
</evidence>
<evidence type="ECO:0000313" key="8">
    <source>
        <dbReference type="EMBL" id="KAH0565296.1"/>
    </source>
</evidence>
<feature type="domain" description="Plastocyanin-like" evidence="5">
    <location>
        <begin position="245"/>
        <end position="412"/>
    </location>
</feature>
<dbReference type="SUPFAM" id="SSF49503">
    <property type="entry name" value="Cupredoxins"/>
    <property type="match status" value="3"/>
</dbReference>
<organism evidence="8 9">
    <name type="scientific">Trichoglossum hirsutum</name>
    <dbReference type="NCBI Taxonomy" id="265104"/>
    <lineage>
        <taxon>Eukaryota</taxon>
        <taxon>Fungi</taxon>
        <taxon>Dikarya</taxon>
        <taxon>Ascomycota</taxon>
        <taxon>Pezizomycotina</taxon>
        <taxon>Geoglossomycetes</taxon>
        <taxon>Geoglossales</taxon>
        <taxon>Geoglossaceae</taxon>
        <taxon>Trichoglossum</taxon>
    </lineage>
</organism>
<dbReference type="AlphaFoldDB" id="A0A9P8LGW9"/>
<evidence type="ECO:0000313" key="9">
    <source>
        <dbReference type="Proteomes" id="UP000750711"/>
    </source>
</evidence>
<dbReference type="PANTHER" id="PTHR11709">
    <property type="entry name" value="MULTI-COPPER OXIDASE"/>
    <property type="match status" value="1"/>
</dbReference>
<dbReference type="InterPro" id="IPR001117">
    <property type="entry name" value="Cu-oxidase_2nd"/>
</dbReference>
<dbReference type="InterPro" id="IPR011707">
    <property type="entry name" value="Cu-oxidase-like_N"/>
</dbReference>
<reference evidence="8" key="1">
    <citation type="submission" date="2021-03" db="EMBL/GenBank/DDBJ databases">
        <title>Comparative genomics and phylogenomic investigation of the class Geoglossomycetes provide insights into ecological specialization and systematics.</title>
        <authorList>
            <person name="Melie T."/>
            <person name="Pirro S."/>
            <person name="Miller A.N."/>
            <person name="Quandt A."/>
        </authorList>
    </citation>
    <scope>NUCLEOTIDE SEQUENCE</scope>
    <source>
        <strain evidence="8">CAQ_001_2017</strain>
    </source>
</reference>
<evidence type="ECO:0000259" key="6">
    <source>
        <dbReference type="Pfam" id="PF07731"/>
    </source>
</evidence>
<keyword evidence="3" id="KW-0560">Oxidoreductase</keyword>
<evidence type="ECO:0000259" key="5">
    <source>
        <dbReference type="Pfam" id="PF00394"/>
    </source>
</evidence>
<proteinExistence type="inferred from homology"/>
<dbReference type="Pfam" id="PF00394">
    <property type="entry name" value="Cu-oxidase"/>
    <property type="match status" value="1"/>
</dbReference>
<dbReference type="CDD" id="cd13901">
    <property type="entry name" value="CuRO_3_MaLCC_like"/>
    <property type="match status" value="1"/>
</dbReference>
<dbReference type="InterPro" id="IPR008972">
    <property type="entry name" value="Cupredoxin"/>
</dbReference>
<sequence length="665" mass="74577">MLLIDQVWTCITYVLSSLTLSPFTGLDGVEQALLPSPSSSPHYERPRGPIFKPPGGRLKGPDSEFTCDYSAMVGFSNCSTPFNRACWLRNKAGFEYNINTDYEDISQTPIGIHRTYYLNITDNWINADGMNFTEAKLFNGVYPGPYIQACWGDTVSIIVENHLSYNGTSVHWHGIRQWLTMHMDGVNGLTQCPIAPKDSFNYTFKAMQYGSSWYHSHYSVQYADGANGPLTLYGPNSAPYDEGKFPILLTDWGHNSAFAAIQTEQLEYPSILLNGVGNVTRFNNNVKAPLNISDPYTIHFDPPPRHGAAKRYLLRIINTSYDSTFIFSIDNHMLEVVEADFVPIHPYSTESVLIGIGQRYHVIVTAQPQYNGHPTPTDGNFWIRTWKANCFFFNQSQASLHYEQTGILRYGSSQAFPNSTNWNISSYDCSDEPYSKLIPVLPWTVGPPANGPSKAGEDFSIKFAKAPTYYPVARFSLGANRHDSLRVDYENPTFLNLNNTGPWNPLWVVVSENYTSKDWVYMAIEGGTHPIHLHGHDFAILQQIGNKTFPDGINLTTDNPPRRDVVLIPDNGYVVIAFKTDNPGAWLVHCHIAYHAAWGLAMQIMERQADARKIWPSFDASPALQRAQKGCLNWNKWWGDCNNWWPGNGSACGLGSDQSSPDSGI</sequence>
<dbReference type="PANTHER" id="PTHR11709:SF71">
    <property type="entry name" value="OXIDOREDUCTASE TPCJ"/>
    <property type="match status" value="1"/>
</dbReference>
<dbReference type="InterPro" id="IPR002355">
    <property type="entry name" value="Cu_oxidase_Cu_BS"/>
</dbReference>
<dbReference type="GO" id="GO:0016491">
    <property type="term" value="F:oxidoreductase activity"/>
    <property type="evidence" value="ECO:0007669"/>
    <property type="project" value="UniProtKB-KW"/>
</dbReference>
<dbReference type="InterPro" id="IPR011706">
    <property type="entry name" value="Cu-oxidase_C"/>
</dbReference>
<evidence type="ECO:0000259" key="7">
    <source>
        <dbReference type="Pfam" id="PF07732"/>
    </source>
</evidence>
<feature type="domain" description="Plastocyanin-like" evidence="7">
    <location>
        <begin position="121"/>
        <end position="235"/>
    </location>
</feature>
<dbReference type="PROSITE" id="PS00080">
    <property type="entry name" value="MULTICOPPER_OXIDASE2"/>
    <property type="match status" value="1"/>
</dbReference>
<evidence type="ECO:0008006" key="10">
    <source>
        <dbReference type="Google" id="ProtNLM"/>
    </source>
</evidence>
<accession>A0A9P8LGW9</accession>
<comment type="caution">
    <text evidence="8">The sequence shown here is derived from an EMBL/GenBank/DDBJ whole genome shotgun (WGS) entry which is preliminary data.</text>
</comment>
<evidence type="ECO:0000256" key="1">
    <source>
        <dbReference type="ARBA" id="ARBA00010609"/>
    </source>
</evidence>
<dbReference type="EMBL" id="JAGHQM010000112">
    <property type="protein sequence ID" value="KAH0565296.1"/>
    <property type="molecule type" value="Genomic_DNA"/>
</dbReference>
<keyword evidence="4" id="KW-0186">Copper</keyword>
<dbReference type="PROSITE" id="PS00079">
    <property type="entry name" value="MULTICOPPER_OXIDASE1"/>
    <property type="match status" value="1"/>
</dbReference>
<gene>
    <name evidence="8" type="ORF">GP486_001316</name>
</gene>
<protein>
    <recommendedName>
        <fullName evidence="10">Laccase</fullName>
    </recommendedName>
</protein>
<comment type="similarity">
    <text evidence="1">Belongs to the multicopper oxidase family.</text>
</comment>
<keyword evidence="9" id="KW-1185">Reference proteome</keyword>
<evidence type="ECO:0000256" key="2">
    <source>
        <dbReference type="ARBA" id="ARBA00022723"/>
    </source>
</evidence>
<dbReference type="Gene3D" id="2.60.40.420">
    <property type="entry name" value="Cupredoxins - blue copper proteins"/>
    <property type="match status" value="3"/>
</dbReference>
<dbReference type="Proteomes" id="UP000750711">
    <property type="component" value="Unassembled WGS sequence"/>
</dbReference>
<feature type="domain" description="Plastocyanin-like" evidence="6">
    <location>
        <begin position="498"/>
        <end position="608"/>
    </location>
</feature>
<dbReference type="InterPro" id="IPR045087">
    <property type="entry name" value="Cu-oxidase_fam"/>
</dbReference>
<keyword evidence="2" id="KW-0479">Metal-binding</keyword>
<dbReference type="Pfam" id="PF07731">
    <property type="entry name" value="Cu-oxidase_2"/>
    <property type="match status" value="1"/>
</dbReference>
<evidence type="ECO:0000256" key="4">
    <source>
        <dbReference type="ARBA" id="ARBA00023008"/>
    </source>
</evidence>
<dbReference type="InterPro" id="IPR033138">
    <property type="entry name" value="Cu_oxidase_CS"/>
</dbReference>
<dbReference type="GO" id="GO:0005507">
    <property type="term" value="F:copper ion binding"/>
    <property type="evidence" value="ECO:0007669"/>
    <property type="project" value="InterPro"/>
</dbReference>
<name>A0A9P8LGW9_9PEZI</name>